<name>A0ACD0P419_9BASI</name>
<proteinExistence type="predicted"/>
<evidence type="ECO:0000313" key="2">
    <source>
        <dbReference type="Proteomes" id="UP000245626"/>
    </source>
</evidence>
<dbReference type="Proteomes" id="UP000245626">
    <property type="component" value="Unassembled WGS sequence"/>
</dbReference>
<protein>
    <submittedName>
        <fullName evidence="1">Uncharacterized protein</fullName>
    </submittedName>
</protein>
<dbReference type="EMBL" id="KZ819755">
    <property type="protein sequence ID" value="PWN52850.1"/>
    <property type="molecule type" value="Genomic_DNA"/>
</dbReference>
<sequence length="130" mass="14937">MHATPRRTESCFWLVVIRLESRASALIPTRKGMVERQDLKWTRLPHSTNLVQVIAPVLTSSQKMTLTPRKETITIMDSHVFAIPTRGKERKGEEWGKGRRKSPTTGADRQRSTTNLDSDLCKVAARWRWP</sequence>
<reference evidence="1 2" key="1">
    <citation type="journal article" date="2018" name="Mol. Biol. Evol.">
        <title>Broad Genomic Sampling Reveals a Smut Pathogenic Ancestry of the Fungal Clade Ustilaginomycotina.</title>
        <authorList>
            <person name="Kijpornyongpan T."/>
            <person name="Mondo S.J."/>
            <person name="Barry K."/>
            <person name="Sandor L."/>
            <person name="Lee J."/>
            <person name="Lipzen A."/>
            <person name="Pangilinan J."/>
            <person name="LaButti K."/>
            <person name="Hainaut M."/>
            <person name="Henrissat B."/>
            <person name="Grigoriev I.V."/>
            <person name="Spatafora J.W."/>
            <person name="Aime M.C."/>
        </authorList>
    </citation>
    <scope>NUCLEOTIDE SEQUENCE [LARGE SCALE GENOMIC DNA]</scope>
    <source>
        <strain evidence="1 2">SA 807</strain>
    </source>
</reference>
<evidence type="ECO:0000313" key="1">
    <source>
        <dbReference type="EMBL" id="PWN52850.1"/>
    </source>
</evidence>
<keyword evidence="2" id="KW-1185">Reference proteome</keyword>
<accession>A0ACD0P419</accession>
<gene>
    <name evidence="1" type="ORF">IE53DRAFT_246575</name>
</gene>
<organism evidence="1 2">
    <name type="scientific">Violaceomyces palustris</name>
    <dbReference type="NCBI Taxonomy" id="1673888"/>
    <lineage>
        <taxon>Eukaryota</taxon>
        <taxon>Fungi</taxon>
        <taxon>Dikarya</taxon>
        <taxon>Basidiomycota</taxon>
        <taxon>Ustilaginomycotina</taxon>
        <taxon>Ustilaginomycetes</taxon>
        <taxon>Violaceomycetales</taxon>
        <taxon>Violaceomycetaceae</taxon>
        <taxon>Violaceomyces</taxon>
    </lineage>
</organism>